<evidence type="ECO:0008006" key="5">
    <source>
        <dbReference type="Google" id="ProtNLM"/>
    </source>
</evidence>
<dbReference type="GO" id="GO:0016491">
    <property type="term" value="F:oxidoreductase activity"/>
    <property type="evidence" value="ECO:0007669"/>
    <property type="project" value="InterPro"/>
</dbReference>
<protein>
    <recommendedName>
        <fullName evidence="5">Methyltransferase</fullName>
    </recommendedName>
</protein>
<feature type="compositionally biased region" description="Low complexity" evidence="2">
    <location>
        <begin position="1"/>
        <end position="14"/>
    </location>
</feature>
<dbReference type="InterPro" id="IPR044053">
    <property type="entry name" value="AsaB-like"/>
</dbReference>
<dbReference type="NCBIfam" id="NF041278">
    <property type="entry name" value="CmcJ_NvfI_EfuI"/>
    <property type="match status" value="1"/>
</dbReference>
<dbReference type="Proteomes" id="UP000013776">
    <property type="component" value="Unassembled WGS sequence"/>
</dbReference>
<evidence type="ECO:0000313" key="4">
    <source>
        <dbReference type="Proteomes" id="UP000013776"/>
    </source>
</evidence>
<gene>
    <name evidence="3" type="ORF">TAPDE_004528</name>
</gene>
<evidence type="ECO:0000256" key="2">
    <source>
        <dbReference type="SAM" id="MobiDB-lite"/>
    </source>
</evidence>
<feature type="compositionally biased region" description="Polar residues" evidence="2">
    <location>
        <begin position="15"/>
        <end position="27"/>
    </location>
</feature>
<feature type="region of interest" description="Disordered" evidence="2">
    <location>
        <begin position="1"/>
        <end position="27"/>
    </location>
</feature>
<dbReference type="STRING" id="1097556.R4XEE3"/>
<sequence>MSTTTATATSTTTTRPWTFTGKQPDYTTAQLHSKDGKRVSNFEEEPHQAKIHNIRTTTDPIGIDVTGFDVRTIPSAFSQDYRNFENDEKIKSEYYPEVIAALKEATGGREVFVFDHTIRRRAPGIADDDPSKRQPVALVHIDQTPLAAEKRVVRHLGDRADELLKKRYQLINVWRPIQHSAEDHPLAVASYTSIDAKRDLIPTKLVYPAPTPAGETYNVSYNPTHKFYYVKAQTPEEVTFIKCFDSDGTVARLTPHTAFTDPNTDPAAPLRQSIEVRCLVFHD</sequence>
<dbReference type="AlphaFoldDB" id="R4XEE3"/>
<comment type="similarity">
    <text evidence="1">Belongs to the asaB hydroxylase/desaturase family.</text>
</comment>
<reference evidence="3 4" key="1">
    <citation type="journal article" date="2013" name="MBio">
        <title>Genome sequencing of the plant pathogen Taphrina deformans, the causal agent of peach leaf curl.</title>
        <authorList>
            <person name="Cisse O.H."/>
            <person name="Almeida J.M.G.C.F."/>
            <person name="Fonseca A."/>
            <person name="Kumar A.A."/>
            <person name="Salojaervi J."/>
            <person name="Overmyer K."/>
            <person name="Hauser P.M."/>
            <person name="Pagni M."/>
        </authorList>
    </citation>
    <scope>NUCLEOTIDE SEQUENCE [LARGE SCALE GENOMIC DNA]</scope>
    <source>
        <strain evidence="4">PYCC 5710 / ATCC 11124 / CBS 356.35 / IMI 108563 / JCM 9778 / NBRC 8474</strain>
    </source>
</reference>
<evidence type="ECO:0000313" key="3">
    <source>
        <dbReference type="EMBL" id="CCG84136.1"/>
    </source>
</evidence>
<dbReference type="PANTHER" id="PTHR34598">
    <property type="entry name" value="BLL6449 PROTEIN"/>
    <property type="match status" value="1"/>
</dbReference>
<evidence type="ECO:0000256" key="1">
    <source>
        <dbReference type="ARBA" id="ARBA00023604"/>
    </source>
</evidence>
<dbReference type="EMBL" id="CAHR02000206">
    <property type="protein sequence ID" value="CCG84136.1"/>
    <property type="molecule type" value="Genomic_DNA"/>
</dbReference>
<accession>R4XEE3</accession>
<proteinExistence type="inferred from homology"/>
<dbReference type="OrthoDB" id="412788at2759"/>
<dbReference type="VEuPathDB" id="FungiDB:TAPDE_004528"/>
<dbReference type="eggNOG" id="ENOG502RZMU">
    <property type="taxonomic scope" value="Eukaryota"/>
</dbReference>
<comment type="caution">
    <text evidence="3">The sequence shown here is derived from an EMBL/GenBank/DDBJ whole genome shotgun (WGS) entry which is preliminary data.</text>
</comment>
<name>R4XEE3_TAPDE</name>
<dbReference type="PANTHER" id="PTHR34598:SF3">
    <property type="entry name" value="OXIDOREDUCTASE AN1597"/>
    <property type="match status" value="1"/>
</dbReference>
<organism evidence="3 4">
    <name type="scientific">Taphrina deformans (strain PYCC 5710 / ATCC 11124 / CBS 356.35 / IMI 108563 / JCM 9778 / NBRC 8474)</name>
    <name type="common">Peach leaf curl fungus</name>
    <name type="synonym">Lalaria deformans</name>
    <dbReference type="NCBI Taxonomy" id="1097556"/>
    <lineage>
        <taxon>Eukaryota</taxon>
        <taxon>Fungi</taxon>
        <taxon>Dikarya</taxon>
        <taxon>Ascomycota</taxon>
        <taxon>Taphrinomycotina</taxon>
        <taxon>Taphrinomycetes</taxon>
        <taxon>Taphrinales</taxon>
        <taxon>Taphrinaceae</taxon>
        <taxon>Taphrina</taxon>
    </lineage>
</organism>
<keyword evidence="4" id="KW-1185">Reference proteome</keyword>